<dbReference type="SUPFAM" id="SSF50249">
    <property type="entry name" value="Nucleic acid-binding proteins"/>
    <property type="match status" value="1"/>
</dbReference>
<evidence type="ECO:0000313" key="3">
    <source>
        <dbReference type="Proteomes" id="UP000631114"/>
    </source>
</evidence>
<accession>A0A835HBY0</accession>
<dbReference type="Gene3D" id="2.40.50.140">
    <property type="entry name" value="Nucleic acid-binding proteins"/>
    <property type="match status" value="1"/>
</dbReference>
<gene>
    <name evidence="2" type="ORF">IFM89_039185</name>
</gene>
<proteinExistence type="predicted"/>
<dbReference type="EMBL" id="JADFTS010000008">
    <property type="protein sequence ID" value="KAF9595338.1"/>
    <property type="molecule type" value="Genomic_DNA"/>
</dbReference>
<dbReference type="OrthoDB" id="1935380at2759"/>
<dbReference type="PANTHER" id="PTHR47165">
    <property type="entry name" value="OS03G0429900 PROTEIN"/>
    <property type="match status" value="1"/>
</dbReference>
<feature type="domain" description="Replication protein A 70 kDa DNA-binding subunit B/D first OB fold" evidence="1">
    <location>
        <begin position="3"/>
        <end position="87"/>
    </location>
</feature>
<reference evidence="2 3" key="1">
    <citation type="submission" date="2020-10" db="EMBL/GenBank/DDBJ databases">
        <title>The Coptis chinensis genome and diversification of protoberbering-type alkaloids.</title>
        <authorList>
            <person name="Wang B."/>
            <person name="Shu S."/>
            <person name="Song C."/>
            <person name="Liu Y."/>
        </authorList>
    </citation>
    <scope>NUCLEOTIDE SEQUENCE [LARGE SCALE GENOMIC DNA]</scope>
    <source>
        <strain evidence="2">HL-2020</strain>
        <tissue evidence="2">Leaf</tissue>
    </source>
</reference>
<keyword evidence="3" id="KW-1185">Reference proteome</keyword>
<protein>
    <recommendedName>
        <fullName evidence="1">Replication protein A 70 kDa DNA-binding subunit B/D first OB fold domain-containing protein</fullName>
    </recommendedName>
</protein>
<name>A0A835HBY0_9MAGN</name>
<organism evidence="2 3">
    <name type="scientific">Coptis chinensis</name>
    <dbReference type="NCBI Taxonomy" id="261450"/>
    <lineage>
        <taxon>Eukaryota</taxon>
        <taxon>Viridiplantae</taxon>
        <taxon>Streptophyta</taxon>
        <taxon>Embryophyta</taxon>
        <taxon>Tracheophyta</taxon>
        <taxon>Spermatophyta</taxon>
        <taxon>Magnoliopsida</taxon>
        <taxon>Ranunculales</taxon>
        <taxon>Ranunculaceae</taxon>
        <taxon>Coptidoideae</taxon>
        <taxon>Coptis</taxon>
    </lineage>
</organism>
<comment type="caution">
    <text evidence="2">The sequence shown here is derived from an EMBL/GenBank/DDBJ whole genome shotgun (WGS) entry which is preliminary data.</text>
</comment>
<sequence length="195" mass="22888">MARVSRIWEAINYTSDEVKSLDMLLIDKHGHQIHARVHKSLITKFKHRIVEKEIYSMDRFSLFKSGNAYNVTSAEYIIRFKWFTSIKPVKTEITNFPEHTFLFVDFDQIPLKIDNKHLPDVVERIHLWSDLKNVTKKMDMRLPIHEPPQTLPRITKHISSQNRKTLSDIIASVNDPSSKQIHFTCEATISKILHD</sequence>
<evidence type="ECO:0000313" key="2">
    <source>
        <dbReference type="EMBL" id="KAF9595338.1"/>
    </source>
</evidence>
<dbReference type="PANTHER" id="PTHR47165:SF4">
    <property type="entry name" value="OS03G0429900 PROTEIN"/>
    <property type="match status" value="1"/>
</dbReference>
<dbReference type="InterPro" id="IPR003871">
    <property type="entry name" value="RFA1B/D_OB_1st"/>
</dbReference>
<dbReference type="InterPro" id="IPR012340">
    <property type="entry name" value="NA-bd_OB-fold"/>
</dbReference>
<evidence type="ECO:0000259" key="1">
    <source>
        <dbReference type="Pfam" id="PF02721"/>
    </source>
</evidence>
<dbReference type="AlphaFoldDB" id="A0A835HBY0"/>
<dbReference type="Pfam" id="PF02721">
    <property type="entry name" value="DUF223"/>
    <property type="match status" value="1"/>
</dbReference>
<dbReference type="CDD" id="cd04480">
    <property type="entry name" value="RPA1_DBD_A_like"/>
    <property type="match status" value="1"/>
</dbReference>
<dbReference type="Proteomes" id="UP000631114">
    <property type="component" value="Unassembled WGS sequence"/>
</dbReference>